<dbReference type="Proteomes" id="UP000600247">
    <property type="component" value="Unassembled WGS sequence"/>
</dbReference>
<protein>
    <submittedName>
        <fullName evidence="2">Uncharacterized protein</fullName>
    </submittedName>
</protein>
<keyword evidence="1" id="KW-1133">Transmembrane helix</keyword>
<keyword evidence="3" id="KW-1185">Reference proteome</keyword>
<keyword evidence="1" id="KW-0812">Transmembrane</keyword>
<evidence type="ECO:0000313" key="3">
    <source>
        <dbReference type="Proteomes" id="UP000600247"/>
    </source>
</evidence>
<evidence type="ECO:0000313" key="2">
    <source>
        <dbReference type="EMBL" id="GGG79622.1"/>
    </source>
</evidence>
<evidence type="ECO:0000256" key="1">
    <source>
        <dbReference type="SAM" id="Phobius"/>
    </source>
</evidence>
<keyword evidence="1" id="KW-0472">Membrane</keyword>
<reference evidence="2 3" key="1">
    <citation type="journal article" date="2014" name="Int. J. Syst. Evol. Microbiol.">
        <title>Complete genome sequence of Corynebacterium casei LMG S-19264T (=DSM 44701T), isolated from a smear-ripened cheese.</title>
        <authorList>
            <consortium name="US DOE Joint Genome Institute (JGI-PGF)"/>
            <person name="Walter F."/>
            <person name="Albersmeier A."/>
            <person name="Kalinowski J."/>
            <person name="Ruckert C."/>
        </authorList>
    </citation>
    <scope>NUCLEOTIDE SEQUENCE [LARGE SCALE GENOMIC DNA]</scope>
    <source>
        <strain evidence="2 3">CGMCC 1.15286</strain>
    </source>
</reference>
<comment type="caution">
    <text evidence="2">The sequence shown here is derived from an EMBL/GenBank/DDBJ whole genome shotgun (WGS) entry which is preliminary data.</text>
</comment>
<name>A0A917M578_9BACL</name>
<feature type="transmembrane region" description="Helical" evidence="1">
    <location>
        <begin position="7"/>
        <end position="23"/>
    </location>
</feature>
<feature type="transmembrane region" description="Helical" evidence="1">
    <location>
        <begin position="43"/>
        <end position="62"/>
    </location>
</feature>
<dbReference type="EMBL" id="BMHY01000009">
    <property type="protein sequence ID" value="GGG79622.1"/>
    <property type="molecule type" value="Genomic_DNA"/>
</dbReference>
<organism evidence="2 3">
    <name type="scientific">Paenibacillus radicis</name>
    <name type="common">ex Gao et al. 2016</name>
    <dbReference type="NCBI Taxonomy" id="1737354"/>
    <lineage>
        <taxon>Bacteria</taxon>
        <taxon>Bacillati</taxon>
        <taxon>Bacillota</taxon>
        <taxon>Bacilli</taxon>
        <taxon>Bacillales</taxon>
        <taxon>Paenibacillaceae</taxon>
        <taxon>Paenibacillus</taxon>
    </lineage>
</organism>
<gene>
    <name evidence="2" type="ORF">GCM10010918_40860</name>
</gene>
<accession>A0A917M578</accession>
<dbReference type="RefSeq" id="WP_188891056.1">
    <property type="nucleotide sequence ID" value="NZ_BMHY01000009.1"/>
</dbReference>
<proteinExistence type="predicted"/>
<dbReference type="AlphaFoldDB" id="A0A917M578"/>
<sequence length="66" mass="7328">MKLIRRFFLVVLNLTGELWIGAFHRTPDFYDKHTASKTKAGYFAFVALVTVAVAGIAVWLSIRGAA</sequence>